<proteinExistence type="predicted"/>
<organism evidence="1 2">
    <name type="scientific">Trichonephila clavipes</name>
    <name type="common">Golden silk orbweaver</name>
    <name type="synonym">Nephila clavipes</name>
    <dbReference type="NCBI Taxonomy" id="2585209"/>
    <lineage>
        <taxon>Eukaryota</taxon>
        <taxon>Metazoa</taxon>
        <taxon>Ecdysozoa</taxon>
        <taxon>Arthropoda</taxon>
        <taxon>Chelicerata</taxon>
        <taxon>Arachnida</taxon>
        <taxon>Araneae</taxon>
        <taxon>Araneomorphae</taxon>
        <taxon>Entelegynae</taxon>
        <taxon>Araneoidea</taxon>
        <taxon>Nephilidae</taxon>
        <taxon>Trichonephila</taxon>
    </lineage>
</organism>
<reference evidence="1" key="1">
    <citation type="submission" date="2020-08" db="EMBL/GenBank/DDBJ databases">
        <title>Multicomponent nature underlies the extraordinary mechanical properties of spider dragline silk.</title>
        <authorList>
            <person name="Kono N."/>
            <person name="Nakamura H."/>
            <person name="Mori M."/>
            <person name="Yoshida Y."/>
            <person name="Ohtoshi R."/>
            <person name="Malay A.D."/>
            <person name="Moran D.A.P."/>
            <person name="Tomita M."/>
            <person name="Numata K."/>
            <person name="Arakawa K."/>
        </authorList>
    </citation>
    <scope>NUCLEOTIDE SEQUENCE</scope>
</reference>
<dbReference type="AlphaFoldDB" id="A0A8X6RNI9"/>
<evidence type="ECO:0000313" key="1">
    <source>
        <dbReference type="EMBL" id="GFX92412.1"/>
    </source>
</evidence>
<protein>
    <submittedName>
        <fullName evidence="1">Uncharacterized protein</fullName>
    </submittedName>
</protein>
<evidence type="ECO:0000313" key="2">
    <source>
        <dbReference type="Proteomes" id="UP000887159"/>
    </source>
</evidence>
<accession>A0A8X6RNI9</accession>
<gene>
    <name evidence="1" type="primary">NCL1_19175</name>
    <name evidence="1" type="ORF">TNCV_1706881</name>
</gene>
<comment type="caution">
    <text evidence="1">The sequence shown here is derived from an EMBL/GenBank/DDBJ whole genome shotgun (WGS) entry which is preliminary data.</text>
</comment>
<sequence length="118" mass="13073">MPMDENFSSGPSGGLKKLFLAFNNQLSLLVKISGCGWRVMSSSPVPLKTRRVRERLTLNLLRAQTSCRWCGVVVRRGDASSGVVLITCPWFKITRSVAKRLRVAEQGDGNIHSLTRLS</sequence>
<dbReference type="Proteomes" id="UP000887159">
    <property type="component" value="Unassembled WGS sequence"/>
</dbReference>
<dbReference type="EMBL" id="BMAU01021147">
    <property type="protein sequence ID" value="GFX92412.1"/>
    <property type="molecule type" value="Genomic_DNA"/>
</dbReference>
<keyword evidence="2" id="KW-1185">Reference proteome</keyword>
<name>A0A8X6RNI9_TRICX</name>